<dbReference type="InterPro" id="IPR036388">
    <property type="entry name" value="WH-like_DNA-bd_sf"/>
</dbReference>
<dbReference type="Pfam" id="PF04433">
    <property type="entry name" value="SWIRM"/>
    <property type="match status" value="1"/>
</dbReference>
<feature type="compositionally biased region" description="Basic and acidic residues" evidence="5">
    <location>
        <begin position="51"/>
        <end position="95"/>
    </location>
</feature>
<dbReference type="GO" id="GO:0003677">
    <property type="term" value="F:DNA binding"/>
    <property type="evidence" value="ECO:0007669"/>
    <property type="project" value="UniProtKB-KW"/>
</dbReference>
<evidence type="ECO:0000256" key="5">
    <source>
        <dbReference type="SAM" id="MobiDB-lite"/>
    </source>
</evidence>
<feature type="region of interest" description="Disordered" evidence="5">
    <location>
        <begin position="1"/>
        <end position="281"/>
    </location>
</feature>
<evidence type="ECO:0000256" key="2">
    <source>
        <dbReference type="ARBA" id="ARBA00023125"/>
    </source>
</evidence>
<dbReference type="OrthoDB" id="118550at2759"/>
<feature type="compositionally biased region" description="Acidic residues" evidence="5">
    <location>
        <begin position="190"/>
        <end position="200"/>
    </location>
</feature>
<protein>
    <recommendedName>
        <fullName evidence="11">SWI/SNF complex subunit SWI3</fullName>
    </recommendedName>
</protein>
<feature type="region of interest" description="Disordered" evidence="5">
    <location>
        <begin position="587"/>
        <end position="618"/>
    </location>
</feature>
<comment type="caution">
    <text evidence="9">The sequence shown here is derived from an EMBL/GenBank/DDBJ whole genome shotgun (WGS) entry which is preliminary data.</text>
</comment>
<dbReference type="FunFam" id="1.10.10.60:FF:000014">
    <property type="entry name" value="SWI/SNF complex subunit SMARCC2 isoform C"/>
    <property type="match status" value="1"/>
</dbReference>
<dbReference type="PROSITE" id="PS51293">
    <property type="entry name" value="SANT"/>
    <property type="match status" value="1"/>
</dbReference>
<keyword evidence="1" id="KW-0805">Transcription regulation</keyword>
<name>A0A9P8PP83_9ASCO</name>
<evidence type="ECO:0008006" key="11">
    <source>
        <dbReference type="Google" id="ProtNLM"/>
    </source>
</evidence>
<reference evidence="9" key="1">
    <citation type="journal article" date="2021" name="Open Biol.">
        <title>Shared evolutionary footprints suggest mitochondrial oxidative damage underlies multiple complex I losses in fungi.</title>
        <authorList>
            <person name="Schikora-Tamarit M.A."/>
            <person name="Marcet-Houben M."/>
            <person name="Nosek J."/>
            <person name="Gabaldon T."/>
        </authorList>
    </citation>
    <scope>NUCLEOTIDE SEQUENCE</scope>
    <source>
        <strain evidence="9">CBS6341</strain>
    </source>
</reference>
<feature type="compositionally biased region" description="Acidic residues" evidence="5">
    <location>
        <begin position="162"/>
        <end position="171"/>
    </location>
</feature>
<dbReference type="Pfam" id="PF16495">
    <property type="entry name" value="SWIRM-assoc_1"/>
    <property type="match status" value="1"/>
</dbReference>
<dbReference type="InterPro" id="IPR017884">
    <property type="entry name" value="SANT_dom"/>
</dbReference>
<keyword evidence="10" id="KW-1185">Reference proteome</keyword>
<dbReference type="PROSITE" id="PS50934">
    <property type="entry name" value="SWIRM"/>
    <property type="match status" value="1"/>
</dbReference>
<dbReference type="InterPro" id="IPR009057">
    <property type="entry name" value="Homeodomain-like_sf"/>
</dbReference>
<dbReference type="InterPro" id="IPR007526">
    <property type="entry name" value="SWIRM"/>
</dbReference>
<dbReference type="InterPro" id="IPR032451">
    <property type="entry name" value="SMARCC_C"/>
</dbReference>
<evidence type="ECO:0000259" key="6">
    <source>
        <dbReference type="PROSITE" id="PS50090"/>
    </source>
</evidence>
<dbReference type="FunFam" id="1.10.10.10:FF:000020">
    <property type="entry name" value="SWI/SNF complex subunit SMARCC2 isoform c"/>
    <property type="match status" value="1"/>
</dbReference>
<feature type="compositionally biased region" description="Acidic residues" evidence="5">
    <location>
        <begin position="215"/>
        <end position="233"/>
    </location>
</feature>
<dbReference type="GO" id="GO:0042393">
    <property type="term" value="F:histone binding"/>
    <property type="evidence" value="ECO:0007669"/>
    <property type="project" value="TreeGrafter"/>
</dbReference>
<gene>
    <name evidence="9" type="ORF">WICMUC_002621</name>
</gene>
<feature type="domain" description="SANT" evidence="8">
    <location>
        <begin position="470"/>
        <end position="521"/>
    </location>
</feature>
<keyword evidence="2" id="KW-0238">DNA-binding</keyword>
<feature type="compositionally biased region" description="Polar residues" evidence="5">
    <location>
        <begin position="1"/>
        <end position="16"/>
    </location>
</feature>
<evidence type="ECO:0000256" key="1">
    <source>
        <dbReference type="ARBA" id="ARBA00023015"/>
    </source>
</evidence>
<evidence type="ECO:0000313" key="10">
    <source>
        <dbReference type="Proteomes" id="UP000769528"/>
    </source>
</evidence>
<accession>A0A9P8PP83</accession>
<dbReference type="PANTHER" id="PTHR12802:SF41">
    <property type="entry name" value="BRAHMA ASSOCIATED PROTEIN 155 KDA"/>
    <property type="match status" value="1"/>
</dbReference>
<evidence type="ECO:0000259" key="8">
    <source>
        <dbReference type="PROSITE" id="PS51293"/>
    </source>
</evidence>
<evidence type="ECO:0000256" key="4">
    <source>
        <dbReference type="ARBA" id="ARBA00023242"/>
    </source>
</evidence>
<dbReference type="PROSITE" id="PS50090">
    <property type="entry name" value="MYB_LIKE"/>
    <property type="match status" value="1"/>
</dbReference>
<feature type="region of interest" description="Disordered" evidence="5">
    <location>
        <begin position="438"/>
        <end position="463"/>
    </location>
</feature>
<dbReference type="AlphaFoldDB" id="A0A9P8PP83"/>
<feature type="domain" description="Myb-like" evidence="6">
    <location>
        <begin position="475"/>
        <end position="517"/>
    </location>
</feature>
<feature type="domain" description="SWIRM" evidence="7">
    <location>
        <begin position="288"/>
        <end position="385"/>
    </location>
</feature>
<dbReference type="Proteomes" id="UP000769528">
    <property type="component" value="Unassembled WGS sequence"/>
</dbReference>
<keyword evidence="3" id="KW-0804">Transcription</keyword>
<reference evidence="9" key="2">
    <citation type="submission" date="2021-01" db="EMBL/GenBank/DDBJ databases">
        <authorList>
            <person name="Schikora-Tamarit M.A."/>
        </authorList>
    </citation>
    <scope>NUCLEOTIDE SEQUENCE</scope>
    <source>
        <strain evidence="9">CBS6341</strain>
    </source>
</reference>
<dbReference type="Pfam" id="PF00249">
    <property type="entry name" value="Myb_DNA-binding"/>
    <property type="match status" value="1"/>
</dbReference>
<evidence type="ECO:0000313" key="9">
    <source>
        <dbReference type="EMBL" id="KAH3675532.1"/>
    </source>
</evidence>
<dbReference type="CDD" id="cd00167">
    <property type="entry name" value="SANT"/>
    <property type="match status" value="1"/>
</dbReference>
<feature type="compositionally biased region" description="Acidic residues" evidence="5">
    <location>
        <begin position="271"/>
        <end position="280"/>
    </location>
</feature>
<dbReference type="EMBL" id="JAEUBF010000753">
    <property type="protein sequence ID" value="KAH3675532.1"/>
    <property type="molecule type" value="Genomic_DNA"/>
</dbReference>
<dbReference type="SMART" id="SM00717">
    <property type="entry name" value="SANT"/>
    <property type="match status" value="1"/>
</dbReference>
<feature type="compositionally biased region" description="Basic and acidic residues" evidence="5">
    <location>
        <begin position="438"/>
        <end position="459"/>
    </location>
</feature>
<dbReference type="Gene3D" id="1.10.10.60">
    <property type="entry name" value="Homeodomain-like"/>
    <property type="match status" value="1"/>
</dbReference>
<feature type="compositionally biased region" description="Basic and acidic residues" evidence="5">
    <location>
        <begin position="201"/>
        <end position="214"/>
    </location>
</feature>
<feature type="compositionally biased region" description="Basic and acidic residues" evidence="5">
    <location>
        <begin position="250"/>
        <end position="270"/>
    </location>
</feature>
<dbReference type="GO" id="GO:0006338">
    <property type="term" value="P:chromatin remodeling"/>
    <property type="evidence" value="ECO:0007669"/>
    <property type="project" value="UniProtKB-ARBA"/>
</dbReference>
<evidence type="ECO:0000256" key="3">
    <source>
        <dbReference type="ARBA" id="ARBA00023163"/>
    </source>
</evidence>
<dbReference type="InterPro" id="IPR001005">
    <property type="entry name" value="SANT/Myb"/>
</dbReference>
<feature type="compositionally biased region" description="Acidic residues" evidence="5">
    <location>
        <begin position="597"/>
        <end position="610"/>
    </location>
</feature>
<dbReference type="SUPFAM" id="SSF46689">
    <property type="entry name" value="Homeodomain-like"/>
    <property type="match status" value="2"/>
</dbReference>
<dbReference type="PANTHER" id="PTHR12802">
    <property type="entry name" value="SWI/SNF COMPLEX-RELATED"/>
    <property type="match status" value="1"/>
</dbReference>
<feature type="compositionally biased region" description="Basic and acidic residues" evidence="5">
    <location>
        <begin position="113"/>
        <end position="141"/>
    </location>
</feature>
<keyword evidence="4" id="KW-0539">Nucleus</keyword>
<dbReference type="GO" id="GO:0016514">
    <property type="term" value="C:SWI/SNF complex"/>
    <property type="evidence" value="ECO:0007669"/>
    <property type="project" value="TreeGrafter"/>
</dbReference>
<organism evidence="9 10">
    <name type="scientific">Wickerhamomyces mucosus</name>
    <dbReference type="NCBI Taxonomy" id="1378264"/>
    <lineage>
        <taxon>Eukaryota</taxon>
        <taxon>Fungi</taxon>
        <taxon>Dikarya</taxon>
        <taxon>Ascomycota</taxon>
        <taxon>Saccharomycotina</taxon>
        <taxon>Saccharomycetes</taxon>
        <taxon>Phaffomycetales</taxon>
        <taxon>Wickerhamomycetaceae</taxon>
        <taxon>Wickerhamomyces</taxon>
    </lineage>
</organism>
<dbReference type="Gene3D" id="1.10.10.10">
    <property type="entry name" value="Winged helix-like DNA-binding domain superfamily/Winged helix DNA-binding domain"/>
    <property type="match status" value="1"/>
</dbReference>
<dbReference type="GO" id="GO:0045893">
    <property type="term" value="P:positive regulation of DNA-templated transcription"/>
    <property type="evidence" value="ECO:0007669"/>
    <property type="project" value="TreeGrafter"/>
</dbReference>
<evidence type="ECO:0000259" key="7">
    <source>
        <dbReference type="PROSITE" id="PS50934"/>
    </source>
</evidence>
<proteinExistence type="predicted"/>
<sequence>MSLEKNSQDSISSLNDSLKAEASMQSGVEEHTILEGELNNASDAPLEEEPPLEKDAPLEKEPPIEKDTPLEKKSSLEKKALLEKEASLDNKKEGEGFEDQNGSISLSEPVENLEEKLKAEDAIDESKTDEDRIAKLADTTRAESQFSETESNDKATIIKGDEEADPLEDGDFEIKDANDEDYYEDKGSQDQEESESDQDQEEKLNQGEKEKEGADNNEENDDDDDDDNDDYDEGIPKANATKQRLSGTPKIKDENDILFHDDKNETKENENNQDEDDDEPYVPQTHTIVIPSYASWFDAKKIHPIEKESLPEFFTNQNPSKTPDIYANYRNFLINAYRLNPNDYLTITAARRNLVGDVGTILRLHRFLSKWGLINYQVDPSTKPKSVEPPFTGDYNVEYDSPRGLFPFESFKAPVEPYKLNKLNELLNADGNKRTITEVNSVDKKKGNLEEESSSDRSPRSFKKPRIMESINDGWSKEDLKKLLEGLTKFQSDWNKIAEHVGTHTPEQCIIRFLKLPIEDKYLADGNSKDTLGPLKYAPYLPYSQANNPVLSTVAFLVSLIDPEVVQAATSRAIKVMEQKDLEKLDELQSKSSLETRDEDGDENIEDNEEGDKSLNADISNEQPLADSLKEASKIALSAIGIRSHVYKTNEEIEMNKLTNIIVNSQLNKLELKLSKIDTIEKELDIERKFLQNKQEELFLDRLSFTKLSSEVISKFESLVSSFDGNKNEENSKTLGEIKELLQMPVRSQLTSFELSSASASRIGLSSEVPSINEGGSNKHQELNEKLNPVSIEAPQVYRYWSG</sequence>